<accession>A0A5M7BYK1</accession>
<keyword evidence="1" id="KW-0812">Transmembrane</keyword>
<evidence type="ECO:0000256" key="1">
    <source>
        <dbReference type="SAM" id="Phobius"/>
    </source>
</evidence>
<proteinExistence type="predicted"/>
<evidence type="ECO:0000313" key="3">
    <source>
        <dbReference type="Proteomes" id="UP000323946"/>
    </source>
</evidence>
<organism evidence="2 3">
    <name type="scientific">Saccharopolyspora hirsuta</name>
    <dbReference type="NCBI Taxonomy" id="1837"/>
    <lineage>
        <taxon>Bacteria</taxon>
        <taxon>Bacillati</taxon>
        <taxon>Actinomycetota</taxon>
        <taxon>Actinomycetes</taxon>
        <taxon>Pseudonocardiales</taxon>
        <taxon>Pseudonocardiaceae</taxon>
        <taxon>Saccharopolyspora</taxon>
    </lineage>
</organism>
<feature type="transmembrane region" description="Helical" evidence="1">
    <location>
        <begin position="6"/>
        <end position="29"/>
    </location>
</feature>
<gene>
    <name evidence="2" type="ORF">F1721_12920</name>
</gene>
<dbReference type="RefSeq" id="WP_150066864.1">
    <property type="nucleotide sequence ID" value="NZ_VWPH01000005.1"/>
</dbReference>
<dbReference type="OrthoDB" id="9892273at2"/>
<protein>
    <submittedName>
        <fullName evidence="2">Uncharacterized protein</fullName>
    </submittedName>
</protein>
<reference evidence="2 3" key="1">
    <citation type="submission" date="2019-09" db="EMBL/GenBank/DDBJ databases">
        <title>Draft genome sequence of the thermophilic Saccharopolyspora hirsuta VKM Ac-666T.</title>
        <authorList>
            <person name="Lobastova T.G."/>
            <person name="Fokina V."/>
            <person name="Bragin E.Y."/>
            <person name="Shtratnikova V.Y."/>
            <person name="Starodumova I.P."/>
            <person name="Tarlachkov S.V."/>
            <person name="Donova M.V."/>
        </authorList>
    </citation>
    <scope>NUCLEOTIDE SEQUENCE [LARGE SCALE GENOMIC DNA]</scope>
    <source>
        <strain evidence="2 3">VKM Ac-666</strain>
    </source>
</reference>
<keyword evidence="3" id="KW-1185">Reference proteome</keyword>
<keyword evidence="1" id="KW-1133">Transmembrane helix</keyword>
<keyword evidence="1" id="KW-0472">Membrane</keyword>
<dbReference type="Proteomes" id="UP000323946">
    <property type="component" value="Unassembled WGS sequence"/>
</dbReference>
<name>A0A5M7BYK1_SACHI</name>
<evidence type="ECO:0000313" key="2">
    <source>
        <dbReference type="EMBL" id="KAA5834563.1"/>
    </source>
</evidence>
<sequence>MGSTPGYVTVLVALISSLGALAGVWLTAARTDKRSAQERDDRRFEKAKELQEERFAKFLVPARRLTSALDSPGSVLEPLREAAAHIELHEPDLADGPVRAVLDAADRLLLVRRRNSAGSQVVVEAETEYRDAVAAVRGSMKERLDAA</sequence>
<dbReference type="AlphaFoldDB" id="A0A5M7BYK1"/>
<dbReference type="EMBL" id="VWPH01000005">
    <property type="protein sequence ID" value="KAA5834563.1"/>
    <property type="molecule type" value="Genomic_DNA"/>
</dbReference>
<comment type="caution">
    <text evidence="2">The sequence shown here is derived from an EMBL/GenBank/DDBJ whole genome shotgun (WGS) entry which is preliminary data.</text>
</comment>